<evidence type="ECO:0000313" key="2">
    <source>
        <dbReference type="Proteomes" id="UP000321275"/>
    </source>
</evidence>
<accession>A0A510X529</accession>
<comment type="caution">
    <text evidence="1">The sequence shown here is derived from an EMBL/GenBank/DDBJ whole genome shotgun (WGS) entry which is preliminary data.</text>
</comment>
<dbReference type="Pfam" id="PF07102">
    <property type="entry name" value="YbcO"/>
    <property type="match status" value="1"/>
</dbReference>
<dbReference type="AlphaFoldDB" id="A0A510X529"/>
<dbReference type="EMBL" id="BJUK01000007">
    <property type="protein sequence ID" value="GEK46532.1"/>
    <property type="molecule type" value="Genomic_DNA"/>
</dbReference>
<dbReference type="Gene3D" id="3.30.50.20">
    <property type="entry name" value="prophage-derive protein ybcO"/>
    <property type="match status" value="1"/>
</dbReference>
<dbReference type="InterPro" id="IPR010774">
    <property type="entry name" value="YbcO"/>
</dbReference>
<dbReference type="OrthoDB" id="7068425at2"/>
<reference evidence="1 2" key="1">
    <citation type="submission" date="2019-07" db="EMBL/GenBank/DDBJ databases">
        <title>Whole genome shotgun sequence of Halomonas pacifica NBRC 102220.</title>
        <authorList>
            <person name="Hosoyama A."/>
            <person name="Uohara A."/>
            <person name="Ohji S."/>
            <person name="Ichikawa N."/>
        </authorList>
    </citation>
    <scope>NUCLEOTIDE SEQUENCE [LARGE SCALE GENOMIC DNA]</scope>
    <source>
        <strain evidence="1 2">NBRC 102220</strain>
    </source>
</reference>
<organism evidence="1 2">
    <name type="scientific">Bisbaumannia pacifica</name>
    <dbReference type="NCBI Taxonomy" id="77098"/>
    <lineage>
        <taxon>Bacteria</taxon>
        <taxon>Pseudomonadati</taxon>
        <taxon>Pseudomonadota</taxon>
        <taxon>Gammaproteobacteria</taxon>
        <taxon>Oceanospirillales</taxon>
        <taxon>Halomonadaceae</taxon>
        <taxon>Bisbaumannia</taxon>
    </lineage>
</organism>
<name>A0A510X529_9GAMM</name>
<keyword evidence="2" id="KW-1185">Reference proteome</keyword>
<sequence>MLKRKRIESQHIRRAARGERCTVEILGTCNRDPATVVLAHLPDESHGLARKRDDLSACFACDACHAVLDGRVPWPDEFEKGYREWYQRRAMVRTWRRLVEPPTCWSAMP</sequence>
<dbReference type="Proteomes" id="UP000321275">
    <property type="component" value="Unassembled WGS sequence"/>
</dbReference>
<gene>
    <name evidence="1" type="ORF">HPA02_08150</name>
</gene>
<evidence type="ECO:0008006" key="3">
    <source>
        <dbReference type="Google" id="ProtNLM"/>
    </source>
</evidence>
<evidence type="ECO:0000313" key="1">
    <source>
        <dbReference type="EMBL" id="GEK46532.1"/>
    </source>
</evidence>
<protein>
    <recommendedName>
        <fullName evidence="3">DUF1364 domain-containing protein</fullName>
    </recommendedName>
</protein>
<proteinExistence type="predicted"/>
<dbReference type="RefSeq" id="WP_146801815.1">
    <property type="nucleotide sequence ID" value="NZ_BJUK01000007.1"/>
</dbReference>